<dbReference type="PANTHER" id="PTHR30069">
    <property type="entry name" value="TONB-DEPENDENT OUTER MEMBRANE RECEPTOR"/>
    <property type="match status" value="1"/>
</dbReference>
<organism evidence="17 18">
    <name type="scientific">Pseudaquabacterium rugosum</name>
    <dbReference type="NCBI Taxonomy" id="2984194"/>
    <lineage>
        <taxon>Bacteria</taxon>
        <taxon>Pseudomonadati</taxon>
        <taxon>Pseudomonadota</taxon>
        <taxon>Betaproteobacteria</taxon>
        <taxon>Burkholderiales</taxon>
        <taxon>Sphaerotilaceae</taxon>
        <taxon>Pseudaquabacterium</taxon>
    </lineage>
</organism>
<dbReference type="Gene3D" id="2.40.170.20">
    <property type="entry name" value="TonB-dependent receptor, beta-barrel domain"/>
    <property type="match status" value="1"/>
</dbReference>
<proteinExistence type="inferred from homology"/>
<comment type="similarity">
    <text evidence="2 11 13">Belongs to the TonB-dependent receptor family.</text>
</comment>
<evidence type="ECO:0000256" key="13">
    <source>
        <dbReference type="RuleBase" id="RU003357"/>
    </source>
</evidence>
<dbReference type="Pfam" id="PF00593">
    <property type="entry name" value="TonB_dep_Rec_b-barrel"/>
    <property type="match status" value="1"/>
</dbReference>
<gene>
    <name evidence="17" type="ORF">AACH11_07630</name>
</gene>
<evidence type="ECO:0000259" key="15">
    <source>
        <dbReference type="Pfam" id="PF00593"/>
    </source>
</evidence>
<keyword evidence="5 11" id="KW-0812">Transmembrane</keyword>
<dbReference type="PROSITE" id="PS52016">
    <property type="entry name" value="TONB_DEPENDENT_REC_3"/>
    <property type="match status" value="1"/>
</dbReference>
<dbReference type="InterPro" id="IPR039426">
    <property type="entry name" value="TonB-dep_rcpt-like"/>
</dbReference>
<evidence type="ECO:0000256" key="6">
    <source>
        <dbReference type="ARBA" id="ARBA00022729"/>
    </source>
</evidence>
<dbReference type="InterPro" id="IPR000531">
    <property type="entry name" value="Beta-barrel_TonB"/>
</dbReference>
<reference evidence="17 18" key="1">
    <citation type="submission" date="2024-04" db="EMBL/GenBank/DDBJ databases">
        <title>Novel species of the genus Ideonella isolated from streams.</title>
        <authorList>
            <person name="Lu H."/>
        </authorList>
    </citation>
    <scope>NUCLEOTIDE SEQUENCE [LARGE SCALE GENOMIC DNA]</scope>
    <source>
        <strain evidence="17 18">BYS139W</strain>
    </source>
</reference>
<evidence type="ECO:0000256" key="7">
    <source>
        <dbReference type="ARBA" id="ARBA00023077"/>
    </source>
</evidence>
<evidence type="ECO:0000256" key="4">
    <source>
        <dbReference type="ARBA" id="ARBA00022452"/>
    </source>
</evidence>
<feature type="short sequence motif" description="TonB C-terminal box" evidence="12">
    <location>
        <begin position="760"/>
        <end position="777"/>
    </location>
</feature>
<evidence type="ECO:0000256" key="5">
    <source>
        <dbReference type="ARBA" id="ARBA00022692"/>
    </source>
</evidence>
<dbReference type="CDD" id="cd01347">
    <property type="entry name" value="ligand_gated_channel"/>
    <property type="match status" value="1"/>
</dbReference>
<feature type="chain" id="PRO_5047024702" evidence="14">
    <location>
        <begin position="30"/>
        <end position="777"/>
    </location>
</feature>
<evidence type="ECO:0000256" key="10">
    <source>
        <dbReference type="ARBA" id="ARBA00023237"/>
    </source>
</evidence>
<evidence type="ECO:0000259" key="16">
    <source>
        <dbReference type="Pfam" id="PF07715"/>
    </source>
</evidence>
<dbReference type="PANTHER" id="PTHR30069:SF29">
    <property type="entry name" value="HEMOGLOBIN AND HEMOGLOBIN-HAPTOGLOBIN-BINDING PROTEIN 1-RELATED"/>
    <property type="match status" value="1"/>
</dbReference>
<keyword evidence="6 14" id="KW-0732">Signal</keyword>
<keyword evidence="9 17" id="KW-0675">Receptor</keyword>
<dbReference type="InterPro" id="IPR010917">
    <property type="entry name" value="TonB_rcpt_CS"/>
</dbReference>
<evidence type="ECO:0000313" key="18">
    <source>
        <dbReference type="Proteomes" id="UP001368500"/>
    </source>
</evidence>
<feature type="domain" description="TonB-dependent receptor plug" evidence="16">
    <location>
        <begin position="74"/>
        <end position="183"/>
    </location>
</feature>
<dbReference type="SUPFAM" id="SSF56935">
    <property type="entry name" value="Porins"/>
    <property type="match status" value="1"/>
</dbReference>
<dbReference type="Pfam" id="PF07715">
    <property type="entry name" value="Plug"/>
    <property type="match status" value="1"/>
</dbReference>
<feature type="signal peptide" evidence="14">
    <location>
        <begin position="1"/>
        <end position="29"/>
    </location>
</feature>
<dbReference type="Gene3D" id="2.170.130.10">
    <property type="entry name" value="TonB-dependent receptor, plug domain"/>
    <property type="match status" value="1"/>
</dbReference>
<dbReference type="EMBL" id="JBBUTF010000006">
    <property type="protein sequence ID" value="MEK8025827.1"/>
    <property type="molecule type" value="Genomic_DNA"/>
</dbReference>
<evidence type="ECO:0000256" key="1">
    <source>
        <dbReference type="ARBA" id="ARBA00004571"/>
    </source>
</evidence>
<feature type="domain" description="TonB-dependent receptor-like beta-barrel" evidence="15">
    <location>
        <begin position="285"/>
        <end position="734"/>
    </location>
</feature>
<dbReference type="PROSITE" id="PS01156">
    <property type="entry name" value="TONB_DEPENDENT_REC_2"/>
    <property type="match status" value="1"/>
</dbReference>
<evidence type="ECO:0000256" key="12">
    <source>
        <dbReference type="PROSITE-ProRule" id="PRU10144"/>
    </source>
</evidence>
<keyword evidence="18" id="KW-1185">Reference proteome</keyword>
<comment type="caution">
    <text evidence="17">The sequence shown here is derived from an EMBL/GenBank/DDBJ whole genome shotgun (WGS) entry which is preliminary data.</text>
</comment>
<evidence type="ECO:0000256" key="14">
    <source>
        <dbReference type="SAM" id="SignalP"/>
    </source>
</evidence>
<evidence type="ECO:0000256" key="3">
    <source>
        <dbReference type="ARBA" id="ARBA00022448"/>
    </source>
</evidence>
<name>A0ABU9B7H8_9BURK</name>
<dbReference type="RefSeq" id="WP_341373614.1">
    <property type="nucleotide sequence ID" value="NZ_JBBUTF010000006.1"/>
</dbReference>
<dbReference type="InterPro" id="IPR036942">
    <property type="entry name" value="Beta-barrel_TonB_sf"/>
</dbReference>
<dbReference type="InterPro" id="IPR037066">
    <property type="entry name" value="Plug_dom_sf"/>
</dbReference>
<comment type="subcellular location">
    <subcellularLocation>
        <location evidence="1 11">Cell outer membrane</location>
        <topology evidence="1 11">Multi-pass membrane protein</topology>
    </subcellularLocation>
</comment>
<keyword evidence="10 11" id="KW-0998">Cell outer membrane</keyword>
<keyword evidence="4 11" id="KW-1134">Transmembrane beta strand</keyword>
<evidence type="ECO:0000256" key="9">
    <source>
        <dbReference type="ARBA" id="ARBA00023170"/>
    </source>
</evidence>
<keyword evidence="3 11" id="KW-0813">Transport</keyword>
<evidence type="ECO:0000313" key="17">
    <source>
        <dbReference type="EMBL" id="MEK8025827.1"/>
    </source>
</evidence>
<dbReference type="Proteomes" id="UP001368500">
    <property type="component" value="Unassembled WGS sequence"/>
</dbReference>
<sequence>MNQDPQGRLALGRLTLAISMALGSTLAAAQTEGTAAAGTPAAVPEQTLPTLQVRARTDQAAAPADRRTIALDAQAHARTLQDVVAEQPLVSAPGVGVGASRNKSRFDRGGSTGYNVRGLEGNRVGMDLDGVELPAASTRPYVSRAGLGSFGVGRDQIDPELYTRIEIDPGVSGAARESAGLGGSVSLRTKSAEPFLQGDRTRHLSVKLGGDTVDGSTQAAITAAGRSGPWDGLLVYSRREGRETDNHSATTPANPDDWRSHALLLKGGLKAGQDHRLVLSADLYQRANASAWDTLGTTGTAVASQSTQDSDTRRATLQLQHQWTLPEGHLIDGLQTRLYVQGARTQDATDTLTLSSALSTHDDTGTRSRMRGLSSTADKRIGAHRLSIGLSAAAEDAERPWTVSGVVTPQPDSRTRRVGVFVQDEISLLDGGRLRLTPGLRVDHVETEARNLEAFASSGLSASGAQALYGRPSRHTLVSPSLSLVYDLTPGLKAHAGIRQSHRAPGAGELYGSWNNGSSTASYHLVGNTALQPESGRTVDVGLAGHPAAGVTLSASAFHSQYEDFIAYTRYTRAGQPALFTGLPSTITILYQAENRDEATIYGVETALRLDHGTWTPALAGVYTTWAMGLSRGSSRSSYAGDQDVALDSVQPDKAVIGVGYDAPEKTWGLRLSGTLARAKQAVATNREAYANSGTDLTASTTALFRTPGYGVFHLAGHWQIDRQWRIDASVRNLGDKRYWDYASVRSLQPSVAADQRDIELLTAPGRSVALSLSGVF</sequence>
<evidence type="ECO:0000256" key="11">
    <source>
        <dbReference type="PROSITE-ProRule" id="PRU01360"/>
    </source>
</evidence>
<keyword evidence="7 13" id="KW-0798">TonB box</keyword>
<accession>A0ABU9B7H8</accession>
<keyword evidence="8 11" id="KW-0472">Membrane</keyword>
<dbReference type="InterPro" id="IPR012910">
    <property type="entry name" value="Plug_dom"/>
</dbReference>
<protein>
    <submittedName>
        <fullName evidence="17">TonB-dependent receptor</fullName>
    </submittedName>
</protein>
<evidence type="ECO:0000256" key="2">
    <source>
        <dbReference type="ARBA" id="ARBA00009810"/>
    </source>
</evidence>
<evidence type="ECO:0000256" key="8">
    <source>
        <dbReference type="ARBA" id="ARBA00023136"/>
    </source>
</evidence>